<accession>A0A099WX87</accession>
<evidence type="ECO:0000256" key="8">
    <source>
        <dbReference type="ARBA" id="ARBA00023004"/>
    </source>
</evidence>
<dbReference type="CDD" id="cd06218">
    <property type="entry name" value="DHOD_e_trans"/>
    <property type="match status" value="1"/>
</dbReference>
<reference evidence="14 15" key="1">
    <citation type="submission" date="2014-08" db="EMBL/GenBank/DDBJ databases">
        <title>Porphyromonas gulae strain:COT-052_OH3439 Genome sequencing.</title>
        <authorList>
            <person name="Wallis C."/>
            <person name="Deusch O."/>
            <person name="O'Flynn C."/>
            <person name="Davis I."/>
            <person name="Jospin G."/>
            <person name="Darling A.E."/>
            <person name="Coil D.A."/>
            <person name="Alexiev A."/>
            <person name="Horsfall A."/>
            <person name="Kirkwood N."/>
            <person name="Harris S."/>
            <person name="Eisen J.A."/>
        </authorList>
    </citation>
    <scope>NUCLEOTIDE SEQUENCE [LARGE SCALE GENOMIC DNA]</scope>
    <source>
        <strain evidence="15">COT-052 OH3439</strain>
    </source>
</reference>
<keyword evidence="4 12" id="KW-0001">2Fe-2S</keyword>
<feature type="binding site" evidence="12">
    <location>
        <position position="248"/>
    </location>
    <ligand>
        <name>[2Fe-2S] cluster</name>
        <dbReference type="ChEBI" id="CHEBI:190135"/>
    </ligand>
</feature>
<evidence type="ECO:0000256" key="6">
    <source>
        <dbReference type="ARBA" id="ARBA00022827"/>
    </source>
</evidence>
<evidence type="ECO:0000313" key="14">
    <source>
        <dbReference type="EMBL" id="KGN87084.1"/>
    </source>
</evidence>
<evidence type="ECO:0000256" key="9">
    <source>
        <dbReference type="ARBA" id="ARBA00023014"/>
    </source>
</evidence>
<keyword evidence="2" id="KW-0813">Transport</keyword>
<evidence type="ECO:0000256" key="1">
    <source>
        <dbReference type="ARBA" id="ARBA00006422"/>
    </source>
</evidence>
<sequence>MKYNHKLRVAANTKLNDSYFLLTLVPEHNEARLSLPEIKPGQFVQVLTDAQGAFLRRPISVCDVDYERQELLLLVQKAGKGTHALALLQVSDSLDLLYPLGQGFTLNDQPDGEYRPLLVGGGVGTAPMLYLARCIREMGIVPDVLLGARSADLIVMQDRFSRFANLHCTTEDGSLGVKGFVTNHPTLRDADFSHIYVCGPKAMMVAVASLARQRNIPCEVSLENTMACGIGACLCCVENTKEGNLCVCTEGPVFNTDRLQWFEQK</sequence>
<keyword evidence="7" id="KW-0249">Electron transport</keyword>
<evidence type="ECO:0000259" key="13">
    <source>
        <dbReference type="PROSITE" id="PS51384"/>
    </source>
</evidence>
<dbReference type="GO" id="GO:0046872">
    <property type="term" value="F:metal ion binding"/>
    <property type="evidence" value="ECO:0007669"/>
    <property type="project" value="UniProtKB-KW"/>
</dbReference>
<name>A0A099WX87_9PORP</name>
<feature type="binding site" evidence="12">
    <location>
        <position position="236"/>
    </location>
    <ligand>
        <name>[2Fe-2S] cluster</name>
        <dbReference type="ChEBI" id="CHEBI:190135"/>
    </ligand>
</feature>
<dbReference type="AlphaFoldDB" id="A0A099WX87"/>
<keyword evidence="6 11" id="KW-0274">FAD</keyword>
<evidence type="ECO:0000256" key="7">
    <source>
        <dbReference type="ARBA" id="ARBA00022982"/>
    </source>
</evidence>
<feature type="binding site" evidence="11">
    <location>
        <begin position="81"/>
        <end position="82"/>
    </location>
    <ligand>
        <name>FAD</name>
        <dbReference type="ChEBI" id="CHEBI:57692"/>
    </ligand>
</feature>
<feature type="binding site" evidence="12">
    <location>
        <position position="228"/>
    </location>
    <ligand>
        <name>[2Fe-2S] cluster</name>
        <dbReference type="ChEBI" id="CHEBI:190135"/>
    </ligand>
</feature>
<feature type="domain" description="FAD-binding FR-type" evidence="13">
    <location>
        <begin position="2"/>
        <end position="106"/>
    </location>
</feature>
<keyword evidence="15" id="KW-1185">Reference proteome</keyword>
<comment type="cofactor">
    <cofactor evidence="12">
        <name>[2Fe-2S] cluster</name>
        <dbReference type="ChEBI" id="CHEBI:190135"/>
    </cofactor>
    <text evidence="12">Binds 1 [2Fe-2S] cluster per subunit.</text>
</comment>
<dbReference type="Gene3D" id="3.40.50.80">
    <property type="entry name" value="Nucleotide-binding domain of ferredoxin-NADP reductase (FNR) module"/>
    <property type="match status" value="1"/>
</dbReference>
<keyword evidence="9 12" id="KW-0411">Iron-sulfur</keyword>
<feature type="binding site" evidence="12">
    <location>
        <position position="233"/>
    </location>
    <ligand>
        <name>[2Fe-2S] cluster</name>
        <dbReference type="ChEBI" id="CHEBI:190135"/>
    </ligand>
</feature>
<dbReference type="PANTHER" id="PTHR43513">
    <property type="entry name" value="DIHYDROOROTATE DEHYDROGENASE B (NAD(+)), ELECTRON TRANSFER SUBUNIT"/>
    <property type="match status" value="1"/>
</dbReference>
<keyword evidence="5 12" id="KW-0479">Metal-binding</keyword>
<keyword evidence="3 11" id="KW-0285">Flavoprotein</keyword>
<evidence type="ECO:0000256" key="4">
    <source>
        <dbReference type="ARBA" id="ARBA00022714"/>
    </source>
</evidence>
<evidence type="ECO:0000313" key="15">
    <source>
        <dbReference type="Proteomes" id="UP000030146"/>
    </source>
</evidence>
<dbReference type="Pfam" id="PF00175">
    <property type="entry name" value="NAD_binding_1"/>
    <property type="match status" value="1"/>
</dbReference>
<evidence type="ECO:0000256" key="10">
    <source>
        <dbReference type="ARBA" id="ARBA00034078"/>
    </source>
</evidence>
<dbReference type="InterPro" id="IPR017938">
    <property type="entry name" value="Riboflavin_synthase-like_b-brl"/>
</dbReference>
<proteinExistence type="inferred from homology"/>
<dbReference type="InterPro" id="IPR001433">
    <property type="entry name" value="OxRdtase_FAD/NAD-bd"/>
</dbReference>
<dbReference type="SUPFAM" id="SSF63380">
    <property type="entry name" value="Riboflavin synthase domain-like"/>
    <property type="match status" value="1"/>
</dbReference>
<dbReference type="GO" id="GO:0050660">
    <property type="term" value="F:flavin adenine dinucleotide binding"/>
    <property type="evidence" value="ECO:0007669"/>
    <property type="project" value="InterPro"/>
</dbReference>
<evidence type="ECO:0000256" key="11">
    <source>
        <dbReference type="PIRSR" id="PIRSR006816-1"/>
    </source>
</evidence>
<comment type="caution">
    <text evidence="14">The sequence shown here is derived from an EMBL/GenBank/DDBJ whole genome shotgun (WGS) entry which is preliminary data.</text>
</comment>
<dbReference type="RefSeq" id="WP_039417864.1">
    <property type="nucleotide sequence ID" value="NZ_JRAK01000091.1"/>
</dbReference>
<evidence type="ECO:0000256" key="5">
    <source>
        <dbReference type="ARBA" id="ARBA00022723"/>
    </source>
</evidence>
<dbReference type="Gene3D" id="2.10.240.10">
    <property type="entry name" value="Dihydroorotate dehydrogenase, electron transfer subunit"/>
    <property type="match status" value="1"/>
</dbReference>
<feature type="binding site" evidence="11">
    <location>
        <begin position="74"/>
        <end position="76"/>
    </location>
    <ligand>
        <name>FAD</name>
        <dbReference type="ChEBI" id="CHEBI:57692"/>
    </ligand>
</feature>
<dbReference type="SUPFAM" id="SSF52343">
    <property type="entry name" value="Ferredoxin reductase-like, C-terminal NADP-linked domain"/>
    <property type="match status" value="1"/>
</dbReference>
<comment type="cofactor">
    <cofactor evidence="11">
        <name>FAD</name>
        <dbReference type="ChEBI" id="CHEBI:57692"/>
    </cofactor>
    <text evidence="11">Binds 1 FAD per subunit.</text>
</comment>
<dbReference type="InterPro" id="IPR019480">
    <property type="entry name" value="Dihydroorotate_DH_Fe-S-bd"/>
</dbReference>
<dbReference type="PIRSF" id="PIRSF006816">
    <property type="entry name" value="Cyc3_hyd_g"/>
    <property type="match status" value="1"/>
</dbReference>
<dbReference type="InterPro" id="IPR037117">
    <property type="entry name" value="Dihydroorotate_DH_ele_sf"/>
</dbReference>
<keyword evidence="8 12" id="KW-0408">Iron</keyword>
<evidence type="ECO:0000256" key="3">
    <source>
        <dbReference type="ARBA" id="ARBA00022630"/>
    </source>
</evidence>
<dbReference type="InterPro" id="IPR039261">
    <property type="entry name" value="FNR_nucleotide-bd"/>
</dbReference>
<protein>
    <submittedName>
        <fullName evidence="14">Diguanylate cyclase</fullName>
    </submittedName>
</protein>
<dbReference type="Proteomes" id="UP000030146">
    <property type="component" value="Unassembled WGS sequence"/>
</dbReference>
<dbReference type="GO" id="GO:0006221">
    <property type="term" value="P:pyrimidine nucleotide biosynthetic process"/>
    <property type="evidence" value="ECO:0007669"/>
    <property type="project" value="InterPro"/>
</dbReference>
<evidence type="ECO:0000256" key="12">
    <source>
        <dbReference type="PIRSR" id="PIRSR006816-2"/>
    </source>
</evidence>
<organism evidence="14 15">
    <name type="scientific">Porphyromonas gulae</name>
    <dbReference type="NCBI Taxonomy" id="111105"/>
    <lineage>
        <taxon>Bacteria</taxon>
        <taxon>Pseudomonadati</taxon>
        <taxon>Bacteroidota</taxon>
        <taxon>Bacteroidia</taxon>
        <taxon>Bacteroidales</taxon>
        <taxon>Porphyromonadaceae</taxon>
        <taxon>Porphyromonas</taxon>
    </lineage>
</organism>
<dbReference type="PROSITE" id="PS51384">
    <property type="entry name" value="FAD_FR"/>
    <property type="match status" value="1"/>
</dbReference>
<comment type="similarity">
    <text evidence="1">Belongs to the PyrK family.</text>
</comment>
<dbReference type="EMBL" id="JRAK01000091">
    <property type="protein sequence ID" value="KGN87084.1"/>
    <property type="molecule type" value="Genomic_DNA"/>
</dbReference>
<dbReference type="InterPro" id="IPR012165">
    <property type="entry name" value="Cyt_c3_hydrogenase_gsu"/>
</dbReference>
<dbReference type="GeneID" id="57238883"/>
<dbReference type="Pfam" id="PF10418">
    <property type="entry name" value="DHODB_Fe-S_bind"/>
    <property type="match status" value="1"/>
</dbReference>
<dbReference type="Gene3D" id="2.40.30.10">
    <property type="entry name" value="Translation factors"/>
    <property type="match status" value="1"/>
</dbReference>
<dbReference type="PRINTS" id="PR00409">
    <property type="entry name" value="PHDIOXRDTASE"/>
</dbReference>
<dbReference type="GO" id="GO:0051537">
    <property type="term" value="F:2 iron, 2 sulfur cluster binding"/>
    <property type="evidence" value="ECO:0007669"/>
    <property type="project" value="UniProtKB-KW"/>
</dbReference>
<dbReference type="PANTHER" id="PTHR43513:SF3">
    <property type="entry name" value="DIHYDROOROTATE DEHYDROGENASE B (NAD(+)), ELECTRON TRANSFER SUBUNIT-RELATED"/>
    <property type="match status" value="1"/>
</dbReference>
<evidence type="ECO:0000256" key="2">
    <source>
        <dbReference type="ARBA" id="ARBA00022448"/>
    </source>
</evidence>
<dbReference type="InterPro" id="IPR050353">
    <property type="entry name" value="PyrK_electron_transfer"/>
</dbReference>
<dbReference type="GO" id="GO:0016491">
    <property type="term" value="F:oxidoreductase activity"/>
    <property type="evidence" value="ECO:0007669"/>
    <property type="project" value="InterPro"/>
</dbReference>
<dbReference type="InterPro" id="IPR017927">
    <property type="entry name" value="FAD-bd_FR_type"/>
</dbReference>
<gene>
    <name evidence="14" type="ORF">HR15_06810</name>
</gene>
<comment type="cofactor">
    <cofactor evidence="10">
        <name>[2Fe-2S] cluster</name>
        <dbReference type="ChEBI" id="CHEBI:190135"/>
    </cofactor>
</comment>
<feature type="binding site" evidence="11">
    <location>
        <begin position="57"/>
        <end position="60"/>
    </location>
    <ligand>
        <name>FAD</name>
        <dbReference type="ChEBI" id="CHEBI:57692"/>
    </ligand>
</feature>